<protein>
    <submittedName>
        <fullName evidence="2">Uncharacterized protein</fullName>
    </submittedName>
</protein>
<feature type="compositionally biased region" description="Basic and acidic residues" evidence="1">
    <location>
        <begin position="68"/>
        <end position="95"/>
    </location>
</feature>
<evidence type="ECO:0000256" key="1">
    <source>
        <dbReference type="SAM" id="MobiDB-lite"/>
    </source>
</evidence>
<gene>
    <name evidence="2" type="ORF">IU470_15910</name>
</gene>
<accession>A0ABS0C873</accession>
<evidence type="ECO:0000313" key="2">
    <source>
        <dbReference type="EMBL" id="MBF6226579.1"/>
    </source>
</evidence>
<comment type="caution">
    <text evidence="2">The sequence shown here is derived from an EMBL/GenBank/DDBJ whole genome shotgun (WGS) entry which is preliminary data.</text>
</comment>
<organism evidence="2 3">
    <name type="scientific">Nocardia abscessus</name>
    <dbReference type="NCBI Taxonomy" id="120957"/>
    <lineage>
        <taxon>Bacteria</taxon>
        <taxon>Bacillati</taxon>
        <taxon>Actinomycetota</taxon>
        <taxon>Actinomycetes</taxon>
        <taxon>Mycobacteriales</taxon>
        <taxon>Nocardiaceae</taxon>
        <taxon>Nocardia</taxon>
    </lineage>
</organism>
<proteinExistence type="predicted"/>
<evidence type="ECO:0000313" key="3">
    <source>
        <dbReference type="Proteomes" id="UP000807309"/>
    </source>
</evidence>
<feature type="compositionally biased region" description="Basic residues" evidence="1">
    <location>
        <begin position="101"/>
        <end position="110"/>
    </location>
</feature>
<dbReference type="Proteomes" id="UP000807309">
    <property type="component" value="Unassembled WGS sequence"/>
</dbReference>
<dbReference type="RefSeq" id="WP_195033691.1">
    <property type="nucleotide sequence ID" value="NZ_JADLRE010000011.1"/>
</dbReference>
<name>A0ABS0C873_9NOCA</name>
<keyword evidence="3" id="KW-1185">Reference proteome</keyword>
<sequence>MAVPFTAGFADTAVAAAAPTTYQMPATTAATQVQPVTEGLSPVQRKPKKITVTVRCDKVKNGTPANGHSEEKIEGTGRAFNRKDAEKAAEQDVDNKMPQGYHKRHCRAIN</sequence>
<feature type="region of interest" description="Disordered" evidence="1">
    <location>
        <begin position="59"/>
        <end position="110"/>
    </location>
</feature>
<dbReference type="EMBL" id="JADLRE010000011">
    <property type="protein sequence ID" value="MBF6226579.1"/>
    <property type="molecule type" value="Genomic_DNA"/>
</dbReference>
<reference evidence="2 3" key="1">
    <citation type="submission" date="2020-10" db="EMBL/GenBank/DDBJ databases">
        <title>Identification of Nocardia species via Next-generation sequencing and recognition of intraspecies genetic diversity.</title>
        <authorList>
            <person name="Li P."/>
            <person name="Li P."/>
            <person name="Lu B."/>
        </authorList>
    </citation>
    <scope>NUCLEOTIDE SEQUENCE [LARGE SCALE GENOMIC DNA]</scope>
    <source>
        <strain evidence="2 3">N-11</strain>
    </source>
</reference>